<dbReference type="RefSeq" id="WP_020509773.1">
    <property type="nucleotide sequence ID" value="NZ_JBIAZU010000001.1"/>
</dbReference>
<evidence type="ECO:0000256" key="3">
    <source>
        <dbReference type="ARBA" id="ARBA00023015"/>
    </source>
</evidence>
<feature type="domain" description="RNA polymerase sigma factor 70 region 4 type 2" evidence="7">
    <location>
        <begin position="147"/>
        <end position="194"/>
    </location>
</feature>
<dbReference type="EC" id="2.7.7.6" evidence="9"/>
<evidence type="ECO:0000259" key="7">
    <source>
        <dbReference type="Pfam" id="PF08281"/>
    </source>
</evidence>
<dbReference type="Gene3D" id="1.10.1740.10">
    <property type="match status" value="1"/>
</dbReference>
<keyword evidence="9" id="KW-0808">Transferase</keyword>
<dbReference type="SUPFAM" id="SSF88946">
    <property type="entry name" value="Sigma2 domain of RNA polymerase sigma factors"/>
    <property type="match status" value="1"/>
</dbReference>
<dbReference type="PANTHER" id="PTHR43133:SF65">
    <property type="entry name" value="ECF RNA POLYMERASE SIGMA FACTOR SIGG"/>
    <property type="match status" value="1"/>
</dbReference>
<dbReference type="InterPro" id="IPR013249">
    <property type="entry name" value="RNA_pol_sigma70_r4_t2"/>
</dbReference>
<dbReference type="Pfam" id="PF08281">
    <property type="entry name" value="Sigma70_r4_2"/>
    <property type="match status" value="1"/>
</dbReference>
<keyword evidence="9" id="KW-0548">Nucleotidyltransferase</keyword>
<protein>
    <submittedName>
        <fullName evidence="9">RNA polymerase subunit sigma-70</fullName>
        <ecNumber evidence="9">2.7.7.6</ecNumber>
    </submittedName>
</protein>
<dbReference type="Pfam" id="PF12680">
    <property type="entry name" value="SnoaL_2"/>
    <property type="match status" value="1"/>
</dbReference>
<dbReference type="Pfam" id="PF04542">
    <property type="entry name" value="Sigma70_r2"/>
    <property type="match status" value="1"/>
</dbReference>
<gene>
    <name evidence="9" type="ORF">ACFY35_08370</name>
</gene>
<keyword evidence="4" id="KW-0731">Sigma factor</keyword>
<feature type="domain" description="SnoaL-like" evidence="8">
    <location>
        <begin position="223"/>
        <end position="319"/>
    </location>
</feature>
<dbReference type="InterPro" id="IPR007627">
    <property type="entry name" value="RNA_pol_sigma70_r2"/>
</dbReference>
<dbReference type="InterPro" id="IPR039425">
    <property type="entry name" value="RNA_pol_sigma-70-like"/>
</dbReference>
<dbReference type="NCBIfam" id="NF006089">
    <property type="entry name" value="PRK08241.1"/>
    <property type="match status" value="1"/>
</dbReference>
<comment type="subunit">
    <text evidence="2">Interacts transiently with the RNA polymerase catalytic core formed by RpoA, RpoB, RpoC and RpoZ (2 alpha, 1 beta, 1 beta' and 1 omega subunit) to form the RNA polymerase holoenzyme that can initiate transcription.</text>
</comment>
<evidence type="ECO:0000259" key="6">
    <source>
        <dbReference type="Pfam" id="PF04542"/>
    </source>
</evidence>
<evidence type="ECO:0000313" key="10">
    <source>
        <dbReference type="Proteomes" id="UP001602245"/>
    </source>
</evidence>
<keyword evidence="3" id="KW-0805">Transcription regulation</keyword>
<dbReference type="InterPro" id="IPR014284">
    <property type="entry name" value="RNA_pol_sigma-70_dom"/>
</dbReference>
<dbReference type="NCBIfam" id="TIGR02937">
    <property type="entry name" value="sigma70-ECF"/>
    <property type="match status" value="1"/>
</dbReference>
<organism evidence="9 10">
    <name type="scientific">Paractinoplanes globisporus</name>
    <dbReference type="NCBI Taxonomy" id="113565"/>
    <lineage>
        <taxon>Bacteria</taxon>
        <taxon>Bacillati</taxon>
        <taxon>Actinomycetota</taxon>
        <taxon>Actinomycetes</taxon>
        <taxon>Micromonosporales</taxon>
        <taxon>Micromonosporaceae</taxon>
        <taxon>Paractinoplanes</taxon>
    </lineage>
</organism>
<evidence type="ECO:0000256" key="2">
    <source>
        <dbReference type="ARBA" id="ARBA00011344"/>
    </source>
</evidence>
<sequence>MTDSQLLRQAAAGGERAYAELVEPHRRALRAHCYRMLGSTQDAEDAVQETLLRAWRNLPSFEGRSSVRTWLYTIATNVCLRAVERRPSRVLPIDHGPPGDPHRPLGDPWPGSTWIEPYAEELLDLDRDAGIAGPEARYEQRESVELAFIAALQHLPPRQRAVLILRDVLGFSGTEVATALRTTPTSVYAALRRAHETVGDRLPVRSQQATLRALGDDRLREIVSRYVEAWERHDIGAIAAMLTDEATIAMPPTPTWYRGVDAIAAFLRARPLSGSLRWRLTPTFANGQLAARAHLWDPPTHSFRPHHTAVLTLRGELIDEIYTFLEPWALSQDIPTCDPSRK</sequence>
<dbReference type="SUPFAM" id="SSF88659">
    <property type="entry name" value="Sigma3 and sigma4 domains of RNA polymerase sigma factors"/>
    <property type="match status" value="1"/>
</dbReference>
<evidence type="ECO:0000256" key="5">
    <source>
        <dbReference type="ARBA" id="ARBA00023163"/>
    </source>
</evidence>
<feature type="domain" description="RNA polymerase sigma-70 region 2" evidence="6">
    <location>
        <begin position="21"/>
        <end position="86"/>
    </location>
</feature>
<evidence type="ECO:0000256" key="4">
    <source>
        <dbReference type="ARBA" id="ARBA00023082"/>
    </source>
</evidence>
<dbReference type="InterPro" id="IPR013324">
    <property type="entry name" value="RNA_pol_sigma_r3/r4-like"/>
</dbReference>
<dbReference type="EMBL" id="JBIAZU010000001">
    <property type="protein sequence ID" value="MFF5289437.1"/>
    <property type="molecule type" value="Genomic_DNA"/>
</dbReference>
<comment type="similarity">
    <text evidence="1">Belongs to the sigma-70 factor family. ECF subfamily.</text>
</comment>
<dbReference type="GO" id="GO:0003899">
    <property type="term" value="F:DNA-directed RNA polymerase activity"/>
    <property type="evidence" value="ECO:0007669"/>
    <property type="project" value="UniProtKB-EC"/>
</dbReference>
<comment type="caution">
    <text evidence="9">The sequence shown here is derived from an EMBL/GenBank/DDBJ whole genome shotgun (WGS) entry which is preliminary data.</text>
</comment>
<dbReference type="NCBIfam" id="TIGR02960">
    <property type="entry name" value="SigX5"/>
    <property type="match status" value="1"/>
</dbReference>
<evidence type="ECO:0000313" key="9">
    <source>
        <dbReference type="EMBL" id="MFF5289437.1"/>
    </source>
</evidence>
<dbReference type="PANTHER" id="PTHR43133">
    <property type="entry name" value="RNA POLYMERASE ECF-TYPE SIGMA FACTO"/>
    <property type="match status" value="1"/>
</dbReference>
<evidence type="ECO:0000256" key="1">
    <source>
        <dbReference type="ARBA" id="ARBA00010641"/>
    </source>
</evidence>
<reference evidence="9 10" key="1">
    <citation type="submission" date="2024-10" db="EMBL/GenBank/DDBJ databases">
        <title>The Natural Products Discovery Center: Release of the First 8490 Sequenced Strains for Exploring Actinobacteria Biosynthetic Diversity.</title>
        <authorList>
            <person name="Kalkreuter E."/>
            <person name="Kautsar S.A."/>
            <person name="Yang D."/>
            <person name="Bader C.D."/>
            <person name="Teijaro C.N."/>
            <person name="Fluegel L."/>
            <person name="Davis C.M."/>
            <person name="Simpson J.R."/>
            <person name="Lauterbach L."/>
            <person name="Steele A.D."/>
            <person name="Gui C."/>
            <person name="Meng S."/>
            <person name="Li G."/>
            <person name="Viehrig K."/>
            <person name="Ye F."/>
            <person name="Su P."/>
            <person name="Kiefer A.F."/>
            <person name="Nichols A."/>
            <person name="Cepeda A.J."/>
            <person name="Yan W."/>
            <person name="Fan B."/>
            <person name="Jiang Y."/>
            <person name="Adhikari A."/>
            <person name="Zheng C.-J."/>
            <person name="Schuster L."/>
            <person name="Cowan T.M."/>
            <person name="Smanski M.J."/>
            <person name="Chevrette M.G."/>
            <person name="De Carvalho L.P.S."/>
            <person name="Shen B."/>
        </authorList>
    </citation>
    <scope>NUCLEOTIDE SEQUENCE [LARGE SCALE GENOMIC DNA]</scope>
    <source>
        <strain evidence="9 10">NPDC000087</strain>
    </source>
</reference>
<name>A0ABW6W7Z6_9ACTN</name>
<dbReference type="InterPro" id="IPR014305">
    <property type="entry name" value="RNA_pol_sigma-G_actinobac"/>
</dbReference>
<dbReference type="SUPFAM" id="SSF54427">
    <property type="entry name" value="NTF2-like"/>
    <property type="match status" value="1"/>
</dbReference>
<dbReference type="Gene3D" id="1.10.10.10">
    <property type="entry name" value="Winged helix-like DNA-binding domain superfamily/Winged helix DNA-binding domain"/>
    <property type="match status" value="1"/>
</dbReference>
<proteinExistence type="inferred from homology"/>
<dbReference type="InterPro" id="IPR013325">
    <property type="entry name" value="RNA_pol_sigma_r2"/>
</dbReference>
<accession>A0ABW6W7Z6</accession>
<dbReference type="InterPro" id="IPR036388">
    <property type="entry name" value="WH-like_DNA-bd_sf"/>
</dbReference>
<dbReference type="Proteomes" id="UP001602245">
    <property type="component" value="Unassembled WGS sequence"/>
</dbReference>
<keyword evidence="10" id="KW-1185">Reference proteome</keyword>
<keyword evidence="5" id="KW-0804">Transcription</keyword>
<dbReference type="Gene3D" id="3.10.450.50">
    <property type="match status" value="1"/>
</dbReference>
<dbReference type="InterPro" id="IPR032710">
    <property type="entry name" value="NTF2-like_dom_sf"/>
</dbReference>
<evidence type="ECO:0000259" key="8">
    <source>
        <dbReference type="Pfam" id="PF12680"/>
    </source>
</evidence>
<dbReference type="InterPro" id="IPR037401">
    <property type="entry name" value="SnoaL-like"/>
</dbReference>